<accession>A0ABN9Y7W7</accession>
<dbReference type="Pfam" id="PF10312">
    <property type="entry name" value="Cactin_mid"/>
    <property type="match status" value="1"/>
</dbReference>
<gene>
    <name evidence="4" type="ORF">PCOR1329_LOCUS83320</name>
</gene>
<sequence>AAPQSKGVNVKKARKELFASELGYKDESNPFGDATLTEKFTWKKKNEYLQAAGLFKKSSVEQDISRMETKVREIHAVKKRRDEREVERELLEKQRAEHDRERHDEEFDEWKSKEEKFHLENAKARSMMRIEQGRERPIDLVAKALMIAEGEEFEDMSLLDKPPHQLFVQLSMEEVEQVGAEVEIFIKTDQAHRDFWKAMMVVAQDALEQKQREKAGGKSGDFGAGVADGVASEIHELLCSKGRRELEDMLVEIKQSISKGSEGMDTQFFDAVAAKIPLYIARAEIELWHRKGQDKAEAWKKAHAPDPLELAPPTPEEEQEDEAPKGGGMWDDLPSGPAAGDDLSPVLEPLSALDEEAAKGAFSPVLEPLRDFDPQDLLDPEEDERIMRQVRQTIRNAFASEPTGGGGSADGLDRSAEDDMVARERQRGYGKDESGFNAKGKGTGDDFHGELDLPKKHYEWEDKYKPRKPRFFNRVKTGFEWNKRP</sequence>
<dbReference type="Proteomes" id="UP001189429">
    <property type="component" value="Unassembled WGS sequence"/>
</dbReference>
<evidence type="ECO:0000256" key="2">
    <source>
        <dbReference type="SAM" id="MobiDB-lite"/>
    </source>
</evidence>
<evidence type="ECO:0000256" key="1">
    <source>
        <dbReference type="SAM" id="Coils"/>
    </source>
</evidence>
<evidence type="ECO:0000313" key="4">
    <source>
        <dbReference type="EMBL" id="CAK0908712.1"/>
    </source>
</evidence>
<feature type="region of interest" description="Disordered" evidence="2">
    <location>
        <begin position="298"/>
        <end position="345"/>
    </location>
</feature>
<keyword evidence="1" id="KW-0175">Coiled coil</keyword>
<feature type="domain" description="Splicing factor cactin central" evidence="3">
    <location>
        <begin position="100"/>
        <end position="286"/>
    </location>
</feature>
<feature type="coiled-coil region" evidence="1">
    <location>
        <begin position="74"/>
        <end position="113"/>
    </location>
</feature>
<dbReference type="EMBL" id="CAUYUJ010022064">
    <property type="protein sequence ID" value="CAK0908712.1"/>
    <property type="molecule type" value="Genomic_DNA"/>
</dbReference>
<comment type="caution">
    <text evidence="4">The sequence shown here is derived from an EMBL/GenBank/DDBJ whole genome shotgun (WGS) entry which is preliminary data.</text>
</comment>
<evidence type="ECO:0000259" key="3">
    <source>
        <dbReference type="Pfam" id="PF10312"/>
    </source>
</evidence>
<feature type="non-terminal residue" evidence="4">
    <location>
        <position position="1"/>
    </location>
</feature>
<organism evidence="4 5">
    <name type="scientific">Prorocentrum cordatum</name>
    <dbReference type="NCBI Taxonomy" id="2364126"/>
    <lineage>
        <taxon>Eukaryota</taxon>
        <taxon>Sar</taxon>
        <taxon>Alveolata</taxon>
        <taxon>Dinophyceae</taxon>
        <taxon>Prorocentrales</taxon>
        <taxon>Prorocentraceae</taxon>
        <taxon>Prorocentrum</taxon>
    </lineage>
</organism>
<dbReference type="PANTHER" id="PTHR21737:SF4">
    <property type="entry name" value="SPLICING FACTOR CACTIN"/>
    <property type="match status" value="1"/>
</dbReference>
<feature type="non-terminal residue" evidence="4">
    <location>
        <position position="485"/>
    </location>
</feature>
<name>A0ABN9Y7W7_9DINO</name>
<feature type="region of interest" description="Disordered" evidence="2">
    <location>
        <begin position="395"/>
        <end position="451"/>
    </location>
</feature>
<protein>
    <recommendedName>
        <fullName evidence="3">Splicing factor cactin central domain-containing protein</fullName>
    </recommendedName>
</protein>
<keyword evidence="5" id="KW-1185">Reference proteome</keyword>
<dbReference type="InterPro" id="IPR018816">
    <property type="entry name" value="Cactin_central"/>
</dbReference>
<evidence type="ECO:0000313" key="5">
    <source>
        <dbReference type="Proteomes" id="UP001189429"/>
    </source>
</evidence>
<reference evidence="4" key="1">
    <citation type="submission" date="2023-10" db="EMBL/GenBank/DDBJ databases">
        <authorList>
            <person name="Chen Y."/>
            <person name="Shah S."/>
            <person name="Dougan E. K."/>
            <person name="Thang M."/>
            <person name="Chan C."/>
        </authorList>
    </citation>
    <scope>NUCLEOTIDE SEQUENCE [LARGE SCALE GENOMIC DNA]</scope>
</reference>
<dbReference type="PANTHER" id="PTHR21737">
    <property type="entry name" value="POLYGLUTAMINE BINDING PROTEIN 1/MARVEL MEMBRANE-ASSOCIATING DOMAIN CONTAINING 3"/>
    <property type="match status" value="1"/>
</dbReference>
<proteinExistence type="predicted"/>
<feature type="compositionally biased region" description="Basic and acidic residues" evidence="2">
    <location>
        <begin position="442"/>
        <end position="451"/>
    </location>
</feature>
<feature type="compositionally biased region" description="Basic and acidic residues" evidence="2">
    <location>
        <begin position="411"/>
        <end position="434"/>
    </location>
</feature>